<evidence type="ECO:0000313" key="2">
    <source>
        <dbReference type="Proteomes" id="UP000679179"/>
    </source>
</evidence>
<dbReference type="RefSeq" id="WP_212904969.1">
    <property type="nucleotide sequence ID" value="NZ_BOPZ01000032.1"/>
</dbReference>
<accession>A0A919S1Z0</accession>
<organism evidence="1 2">
    <name type="scientific">Clostridium polyendosporum</name>
    <dbReference type="NCBI Taxonomy" id="69208"/>
    <lineage>
        <taxon>Bacteria</taxon>
        <taxon>Bacillati</taxon>
        <taxon>Bacillota</taxon>
        <taxon>Clostridia</taxon>
        <taxon>Eubacteriales</taxon>
        <taxon>Clostridiaceae</taxon>
        <taxon>Clostridium</taxon>
    </lineage>
</organism>
<evidence type="ECO:0000313" key="1">
    <source>
        <dbReference type="EMBL" id="GIM30292.1"/>
    </source>
</evidence>
<dbReference type="CDD" id="cd07040">
    <property type="entry name" value="HP"/>
    <property type="match status" value="1"/>
</dbReference>
<dbReference type="AlphaFoldDB" id="A0A919S1Z0"/>
<dbReference type="EMBL" id="BOPZ01000032">
    <property type="protein sequence ID" value="GIM30292.1"/>
    <property type="molecule type" value="Genomic_DNA"/>
</dbReference>
<comment type="caution">
    <text evidence="1">The sequence shown here is derived from an EMBL/GenBank/DDBJ whole genome shotgun (WGS) entry which is preliminary data.</text>
</comment>
<dbReference type="Gene3D" id="3.40.50.1240">
    <property type="entry name" value="Phosphoglycerate mutase-like"/>
    <property type="match status" value="1"/>
</dbReference>
<dbReference type="SUPFAM" id="SSF53254">
    <property type="entry name" value="Phosphoglycerate mutase-like"/>
    <property type="match status" value="1"/>
</dbReference>
<protein>
    <submittedName>
        <fullName evidence="1">Histidine phosphatase family protein</fullName>
    </submittedName>
</protein>
<dbReference type="InterPro" id="IPR029033">
    <property type="entry name" value="His_PPase_superfam"/>
</dbReference>
<dbReference type="InterPro" id="IPR013078">
    <property type="entry name" value="His_Pase_superF_clade-1"/>
</dbReference>
<name>A0A919S1Z0_9CLOT</name>
<dbReference type="Proteomes" id="UP000679179">
    <property type="component" value="Unassembled WGS sequence"/>
</dbReference>
<dbReference type="Pfam" id="PF00300">
    <property type="entry name" value="His_Phos_1"/>
    <property type="match status" value="1"/>
</dbReference>
<proteinExistence type="predicted"/>
<sequence>MRRSLLDLLRDGGYVLYTRHGEATVGEDQPNLNFQYCFTQRNLSEVGRRQAIYYGEILRSLQIPISYPILTSPFCRTIETAQLAFRRAIVQIDPFWVEIYKLSGNLSASEQKRILDSLQSELEIKPPQGSNKVIIAHGFPKGIGLGQIPNMGTVIVKPRGQGKGYEIINKLSLVDLVDLLREFKEGYDRKMFTLL</sequence>
<keyword evidence="2" id="KW-1185">Reference proteome</keyword>
<gene>
    <name evidence="1" type="ORF">CPJCM30710_29580</name>
</gene>
<reference evidence="1" key="1">
    <citation type="submission" date="2021-03" db="EMBL/GenBank/DDBJ databases">
        <title>Taxonomic study of Clostridium polyendosporum from meadow-gley soil under rice.</title>
        <authorList>
            <person name="Kobayashi H."/>
            <person name="Tanizawa Y."/>
            <person name="Yagura M."/>
        </authorList>
    </citation>
    <scope>NUCLEOTIDE SEQUENCE</scope>
    <source>
        <strain evidence="1">JCM 30710</strain>
    </source>
</reference>